<proteinExistence type="predicted"/>
<reference evidence="7 8" key="1">
    <citation type="journal article" date="2018" name="Sci. Adv.">
        <title>Multi-heme cytochromes provide a pathway for survival in energy-limited environments.</title>
        <authorList>
            <person name="Deng X."/>
            <person name="Dohmae N."/>
            <person name="Nealson K.H."/>
            <person name="Hashimoto K."/>
            <person name="Okamoto A."/>
        </authorList>
    </citation>
    <scope>NUCLEOTIDE SEQUENCE [LARGE SCALE GENOMIC DNA]</scope>
    <source>
        <strain evidence="7 8">IS5</strain>
    </source>
</reference>
<dbReference type="CDD" id="cd06581">
    <property type="entry name" value="TM_PBP1_LivM_like"/>
    <property type="match status" value="1"/>
</dbReference>
<dbReference type="GO" id="GO:0015658">
    <property type="term" value="F:branched-chain amino acid transmembrane transporter activity"/>
    <property type="evidence" value="ECO:0007669"/>
    <property type="project" value="InterPro"/>
</dbReference>
<dbReference type="Pfam" id="PF02653">
    <property type="entry name" value="BPD_transp_2"/>
    <property type="match status" value="1"/>
</dbReference>
<sequence length="349" mass="37545">MSNGKCGLFFETYRGEAQLLPSAFQKWSLGLFMVVLLGAPYMLDSYMVSVLNLVNIAVIGAVSLNLLTGYCGQISLGHGAFIGVGAYATAKFTALGVPFLLALPLGGAVAAVVGMIFGIPSLRLKGIYLAIATLAAQLILEYVFLHWESATGGSSGVAVDSPEIFGFIFDTDEKMFYLTLAVAVVAVLAVSNMVRTRQGRAFVAIRDYYLSAEIVGVNLFTTKLQAFGVSSFLAGVSGGLWAYYTMYITPEQFNIGLSISYLAMIIIGGMGSVQGAIFGAIFITLLPEFLNITASALGDIFPDVSTYLLAMKEGIFGLVLVLFLIFEPEGLAHRWRLVKAYWKLYPFAH</sequence>
<accession>A0A2Z6AW12</accession>
<dbReference type="GO" id="GO:0005886">
    <property type="term" value="C:plasma membrane"/>
    <property type="evidence" value="ECO:0007669"/>
    <property type="project" value="UniProtKB-SubCell"/>
</dbReference>
<evidence type="ECO:0000256" key="5">
    <source>
        <dbReference type="ARBA" id="ARBA00023136"/>
    </source>
</evidence>
<feature type="transmembrane region" description="Helical" evidence="6">
    <location>
        <begin position="226"/>
        <end position="247"/>
    </location>
</feature>
<dbReference type="RefSeq" id="WP_126376676.1">
    <property type="nucleotide sequence ID" value="NZ_AP017378.1"/>
</dbReference>
<evidence type="ECO:0000256" key="2">
    <source>
        <dbReference type="ARBA" id="ARBA00022475"/>
    </source>
</evidence>
<evidence type="ECO:0000256" key="3">
    <source>
        <dbReference type="ARBA" id="ARBA00022692"/>
    </source>
</evidence>
<dbReference type="InterPro" id="IPR043428">
    <property type="entry name" value="LivM-like"/>
</dbReference>
<keyword evidence="5 6" id="KW-0472">Membrane</keyword>
<feature type="transmembrane region" description="Helical" evidence="6">
    <location>
        <begin position="175"/>
        <end position="194"/>
    </location>
</feature>
<dbReference type="EMBL" id="AP017378">
    <property type="protein sequence ID" value="BBD07432.1"/>
    <property type="molecule type" value="Genomic_DNA"/>
</dbReference>
<protein>
    <submittedName>
        <fullName evidence="7">ABC transporter permease</fullName>
    </submittedName>
</protein>
<keyword evidence="4 6" id="KW-1133">Transmembrane helix</keyword>
<feature type="transmembrane region" description="Helical" evidence="6">
    <location>
        <begin position="306"/>
        <end position="326"/>
    </location>
</feature>
<dbReference type="PANTHER" id="PTHR30482">
    <property type="entry name" value="HIGH-AFFINITY BRANCHED-CHAIN AMINO ACID TRANSPORT SYSTEM PERMEASE"/>
    <property type="match status" value="1"/>
</dbReference>
<feature type="transmembrane region" description="Helical" evidence="6">
    <location>
        <begin position="96"/>
        <end position="119"/>
    </location>
</feature>
<dbReference type="KEGG" id="dfl:DFE_0706"/>
<feature type="transmembrane region" description="Helical" evidence="6">
    <location>
        <begin position="24"/>
        <end position="43"/>
    </location>
</feature>
<dbReference type="PANTHER" id="PTHR30482:SF5">
    <property type="entry name" value="ABC TRANSPORTER PERMEASE PROTEIN"/>
    <property type="match status" value="1"/>
</dbReference>
<feature type="transmembrane region" description="Helical" evidence="6">
    <location>
        <begin position="126"/>
        <end position="145"/>
    </location>
</feature>
<name>A0A2Z6AW12_9BACT</name>
<organism evidence="7 8">
    <name type="scientific">Desulfovibrio ferrophilus</name>
    <dbReference type="NCBI Taxonomy" id="241368"/>
    <lineage>
        <taxon>Bacteria</taxon>
        <taxon>Pseudomonadati</taxon>
        <taxon>Thermodesulfobacteriota</taxon>
        <taxon>Desulfovibrionia</taxon>
        <taxon>Desulfovibrionales</taxon>
        <taxon>Desulfovibrionaceae</taxon>
        <taxon>Desulfovibrio</taxon>
    </lineage>
</organism>
<comment type="subcellular location">
    <subcellularLocation>
        <location evidence="1">Cell membrane</location>
        <topology evidence="1">Multi-pass membrane protein</topology>
    </subcellularLocation>
</comment>
<gene>
    <name evidence="7" type="ORF">DFE_0706</name>
</gene>
<dbReference type="AlphaFoldDB" id="A0A2Z6AW12"/>
<evidence type="ECO:0000313" key="8">
    <source>
        <dbReference type="Proteomes" id="UP000269883"/>
    </source>
</evidence>
<evidence type="ECO:0000256" key="6">
    <source>
        <dbReference type="SAM" id="Phobius"/>
    </source>
</evidence>
<evidence type="ECO:0000256" key="4">
    <source>
        <dbReference type="ARBA" id="ARBA00022989"/>
    </source>
</evidence>
<dbReference type="InterPro" id="IPR001851">
    <property type="entry name" value="ABC_transp_permease"/>
</dbReference>
<keyword evidence="8" id="KW-1185">Reference proteome</keyword>
<evidence type="ECO:0000256" key="1">
    <source>
        <dbReference type="ARBA" id="ARBA00004651"/>
    </source>
</evidence>
<dbReference type="OrthoDB" id="9780757at2"/>
<keyword evidence="3 6" id="KW-0812">Transmembrane</keyword>
<feature type="transmembrane region" description="Helical" evidence="6">
    <location>
        <begin position="50"/>
        <end position="76"/>
    </location>
</feature>
<dbReference type="Proteomes" id="UP000269883">
    <property type="component" value="Chromosome"/>
</dbReference>
<evidence type="ECO:0000313" key="7">
    <source>
        <dbReference type="EMBL" id="BBD07432.1"/>
    </source>
</evidence>
<keyword evidence="2" id="KW-1003">Cell membrane</keyword>
<feature type="transmembrane region" description="Helical" evidence="6">
    <location>
        <begin position="259"/>
        <end position="286"/>
    </location>
</feature>